<dbReference type="GO" id="GO:0005840">
    <property type="term" value="C:ribosome"/>
    <property type="evidence" value="ECO:0007669"/>
    <property type="project" value="UniProtKB-KW"/>
</dbReference>
<protein>
    <recommendedName>
        <fullName evidence="1">50S ribosomal protein L21</fullName>
    </recommendedName>
</protein>
<reference evidence="2" key="1">
    <citation type="submission" date="2017-09" db="EMBL/GenBank/DDBJ databases">
        <authorList>
            <person name="Campbell M.A."/>
            <person name="Lukasik P."/>
            <person name="Simon C."/>
            <person name="McCutcheon J.P."/>
        </authorList>
    </citation>
    <scope>NUCLEOTIDE SEQUENCE [LARGE SCALE GENOMIC DNA]</scope>
    <source>
        <strain evidence="2">ALECUR</strain>
    </source>
</reference>
<evidence type="ECO:0000313" key="2">
    <source>
        <dbReference type="EMBL" id="PIM96315.1"/>
    </source>
</evidence>
<dbReference type="InterPro" id="IPR036164">
    <property type="entry name" value="bL21-like_sf"/>
</dbReference>
<keyword evidence="2" id="KW-0689">Ribosomal protein</keyword>
<dbReference type="EMBL" id="NXGS01000101">
    <property type="protein sequence ID" value="PIM96315.1"/>
    <property type="molecule type" value="Genomic_DNA"/>
</dbReference>
<dbReference type="Proteomes" id="UP000229529">
    <property type="component" value="Unassembled WGS sequence"/>
</dbReference>
<keyword evidence="3" id="KW-1185">Reference proteome</keyword>
<proteinExistence type="predicted"/>
<organism evidence="2 3">
    <name type="scientific">Candidatus Hodgkinia cicadicola</name>
    <dbReference type="NCBI Taxonomy" id="573658"/>
    <lineage>
        <taxon>Bacteria</taxon>
        <taxon>Pseudomonadati</taxon>
        <taxon>Pseudomonadota</taxon>
        <taxon>Alphaproteobacteria</taxon>
        <taxon>Hyphomicrobiales</taxon>
        <taxon>Candidatus Hodgkinia</taxon>
    </lineage>
</organism>
<name>A0ABX4MHA8_9HYPH</name>
<comment type="caution">
    <text evidence="2">The sequence shown here is derived from an EMBL/GenBank/DDBJ whole genome shotgun (WGS) entry which is preliminary data.</text>
</comment>
<sequence>MPVINNKYLQLFHLRMFIQLNNNQYQIPRDQLIKLKIDGVVNCRTIVVARALIFKCGSDLVYTDGGSWLVLGKIMGKDVGRKWLCCKIKRRKGYKRTYGFRNVITMVYFTKIVKDDK</sequence>
<dbReference type="Pfam" id="PF00829">
    <property type="entry name" value="Ribosomal_L21p"/>
    <property type="match status" value="1"/>
</dbReference>
<evidence type="ECO:0000313" key="3">
    <source>
        <dbReference type="Proteomes" id="UP000229529"/>
    </source>
</evidence>
<dbReference type="InterPro" id="IPR028909">
    <property type="entry name" value="bL21-like"/>
</dbReference>
<gene>
    <name evidence="2" type="primary">rplU</name>
    <name evidence="2" type="ORF">alecur_150</name>
</gene>
<accession>A0ABX4MHA8</accession>
<dbReference type="SUPFAM" id="SSF141091">
    <property type="entry name" value="L21p-like"/>
    <property type="match status" value="1"/>
</dbReference>
<evidence type="ECO:0000256" key="1">
    <source>
        <dbReference type="ARBA" id="ARBA00035483"/>
    </source>
</evidence>
<keyword evidence="2" id="KW-0687">Ribonucleoprotein</keyword>